<protein>
    <submittedName>
        <fullName evidence="3">Sensor domain-containing protein</fullName>
    </submittedName>
</protein>
<dbReference type="RefSeq" id="WP_267647816.1">
    <property type="nucleotide sequence ID" value="NZ_JANHGR010000002.1"/>
</dbReference>
<evidence type="ECO:0000256" key="1">
    <source>
        <dbReference type="SAM" id="Phobius"/>
    </source>
</evidence>
<dbReference type="AlphaFoldDB" id="A0ABD6BSV6"/>
<feature type="transmembrane region" description="Helical" evidence="1">
    <location>
        <begin position="168"/>
        <end position="189"/>
    </location>
</feature>
<proteinExistence type="predicted"/>
<dbReference type="Pfam" id="PF13796">
    <property type="entry name" value="Sensor"/>
    <property type="match status" value="1"/>
</dbReference>
<accession>A0ABD6BSV6</accession>
<evidence type="ECO:0000313" key="4">
    <source>
        <dbReference type="Proteomes" id="UP001597139"/>
    </source>
</evidence>
<gene>
    <name evidence="3" type="ORF">ACFSAU_11865</name>
</gene>
<keyword evidence="1" id="KW-0812">Transmembrane</keyword>
<name>A0ABD6BSV6_9EURY</name>
<feature type="transmembrane region" description="Helical" evidence="1">
    <location>
        <begin position="49"/>
        <end position="71"/>
    </location>
</feature>
<keyword evidence="1" id="KW-1133">Transmembrane helix</keyword>
<keyword evidence="1" id="KW-0472">Membrane</keyword>
<reference evidence="3 4" key="1">
    <citation type="journal article" date="2019" name="Int. J. Syst. Evol. Microbiol.">
        <title>The Global Catalogue of Microorganisms (GCM) 10K type strain sequencing project: providing services to taxonomists for standard genome sequencing and annotation.</title>
        <authorList>
            <consortium name="The Broad Institute Genomics Platform"/>
            <consortium name="The Broad Institute Genome Sequencing Center for Infectious Disease"/>
            <person name="Wu L."/>
            <person name="Ma J."/>
        </authorList>
    </citation>
    <scope>NUCLEOTIDE SEQUENCE [LARGE SCALE GENOMIC DNA]</scope>
    <source>
        <strain evidence="3 4">CGMCC 1.12859</strain>
    </source>
</reference>
<feature type="transmembrane region" description="Helical" evidence="1">
    <location>
        <begin position="24"/>
        <end position="43"/>
    </location>
</feature>
<evidence type="ECO:0000259" key="2">
    <source>
        <dbReference type="Pfam" id="PF13796"/>
    </source>
</evidence>
<feature type="domain" description="Putative sensor" evidence="2">
    <location>
        <begin position="26"/>
        <end position="201"/>
    </location>
</feature>
<feature type="transmembrane region" description="Helical" evidence="1">
    <location>
        <begin position="124"/>
        <end position="148"/>
    </location>
</feature>
<organism evidence="3 4">
    <name type="scientific">Halolamina litorea</name>
    <dbReference type="NCBI Taxonomy" id="1515593"/>
    <lineage>
        <taxon>Archaea</taxon>
        <taxon>Methanobacteriati</taxon>
        <taxon>Methanobacteriota</taxon>
        <taxon>Stenosarchaea group</taxon>
        <taxon>Halobacteria</taxon>
        <taxon>Halobacteriales</taxon>
        <taxon>Haloferacaceae</taxon>
    </lineage>
</organism>
<dbReference type="EMBL" id="JBHUCZ010000010">
    <property type="protein sequence ID" value="MFD1568188.1"/>
    <property type="molecule type" value="Genomic_DNA"/>
</dbReference>
<dbReference type="InterPro" id="IPR025828">
    <property type="entry name" value="Put_sensor_dom"/>
</dbReference>
<sequence>MTTETPGLLPAIDAPLDTDTYRRLAYLLVTVPLGFCYFLVLTVTVSTTLGLAVTLAGPIAFVVTLLMVLALSRADLWLTNAVLGTNAPGPRFPDTDDGAVDAFTELVLGRDTWVGGLYLVWRSLLGLIAFVLLTVGAAVSLDLLLAPLGYGDALVVYYGYGVVAVDTLPRAVAAAAGGVGVALVTLFAVDLLGRFSALVAAATFAEEN</sequence>
<comment type="caution">
    <text evidence="3">The sequence shown here is derived from an EMBL/GenBank/DDBJ whole genome shotgun (WGS) entry which is preliminary data.</text>
</comment>
<dbReference type="Proteomes" id="UP001597139">
    <property type="component" value="Unassembled WGS sequence"/>
</dbReference>
<keyword evidence="4" id="KW-1185">Reference proteome</keyword>
<evidence type="ECO:0000313" key="3">
    <source>
        <dbReference type="EMBL" id="MFD1568188.1"/>
    </source>
</evidence>